<evidence type="ECO:0000313" key="4">
    <source>
        <dbReference type="Proteomes" id="UP000694558"/>
    </source>
</evidence>
<keyword evidence="1" id="KW-0812">Transmembrane</keyword>
<dbReference type="InterPro" id="IPR009048">
    <property type="entry name" value="A-macroglobulin_rcpt-bd"/>
</dbReference>
<dbReference type="Gene3D" id="2.40.50.120">
    <property type="match status" value="1"/>
</dbReference>
<dbReference type="InterPro" id="IPR011626">
    <property type="entry name" value="Alpha-macroglobulin_TED"/>
</dbReference>
<dbReference type="PANTHER" id="PTHR11412">
    <property type="entry name" value="MACROGLOBULIN / COMPLEMENT"/>
    <property type="match status" value="1"/>
</dbReference>
<dbReference type="GeneTree" id="ENSGT00940000154063"/>
<dbReference type="PANTHER" id="PTHR11412:SF81">
    <property type="entry name" value="COMPLEMENT C3"/>
    <property type="match status" value="1"/>
</dbReference>
<dbReference type="GO" id="GO:0005615">
    <property type="term" value="C:extracellular space"/>
    <property type="evidence" value="ECO:0007669"/>
    <property type="project" value="InterPro"/>
</dbReference>
<dbReference type="Gene3D" id="2.60.40.690">
    <property type="entry name" value="Alpha-macroglobulin, receptor-binding domain"/>
    <property type="match status" value="1"/>
</dbReference>
<feature type="transmembrane region" description="Helical" evidence="1">
    <location>
        <begin position="338"/>
        <end position="362"/>
    </location>
</feature>
<dbReference type="Proteomes" id="UP000694558">
    <property type="component" value="Chromosome 20"/>
</dbReference>
<feature type="transmembrane region" description="Helical" evidence="1">
    <location>
        <begin position="522"/>
        <end position="541"/>
    </location>
</feature>
<name>A0A8D3BUN6_SCOMX</name>
<accession>A0A8D3BUN6</accession>
<reference evidence="3" key="2">
    <citation type="submission" date="2025-08" db="UniProtKB">
        <authorList>
            <consortium name="Ensembl"/>
        </authorList>
    </citation>
    <scope>IDENTIFICATION</scope>
</reference>
<dbReference type="InterPro" id="IPR008993">
    <property type="entry name" value="TIMP-like_OB-fold"/>
</dbReference>
<evidence type="ECO:0000313" key="3">
    <source>
        <dbReference type="Ensembl" id="ENSSMAP00000038744.1"/>
    </source>
</evidence>
<dbReference type="InterPro" id="IPR050473">
    <property type="entry name" value="A2M/Complement_sys"/>
</dbReference>
<feature type="domain" description="Alpha-macroglobulin receptor-binding" evidence="2">
    <location>
        <begin position="371"/>
        <end position="460"/>
    </location>
</feature>
<dbReference type="InterPro" id="IPR036595">
    <property type="entry name" value="A-macroglobulin_rcpt-bd_sf"/>
</dbReference>
<dbReference type="SUPFAM" id="SSF49410">
    <property type="entry name" value="Alpha-macroglobulin receptor domain"/>
    <property type="match status" value="1"/>
</dbReference>
<evidence type="ECO:0000256" key="1">
    <source>
        <dbReference type="SAM" id="Phobius"/>
    </source>
</evidence>
<dbReference type="Gene3D" id="1.50.10.20">
    <property type="match status" value="1"/>
</dbReference>
<dbReference type="Pfam" id="PF07677">
    <property type="entry name" value="A2M_recep"/>
    <property type="match status" value="1"/>
</dbReference>
<evidence type="ECO:0000259" key="2">
    <source>
        <dbReference type="SMART" id="SM01361"/>
    </source>
</evidence>
<protein>
    <recommendedName>
        <fullName evidence="2">Alpha-macroglobulin receptor-binding domain-containing protein</fullName>
    </recommendedName>
</protein>
<dbReference type="SMART" id="SM01361">
    <property type="entry name" value="A2M_recep"/>
    <property type="match status" value="1"/>
</dbReference>
<organism evidence="3 4">
    <name type="scientific">Scophthalmus maximus</name>
    <name type="common">Turbot</name>
    <name type="synonym">Psetta maxima</name>
    <dbReference type="NCBI Taxonomy" id="52904"/>
    <lineage>
        <taxon>Eukaryota</taxon>
        <taxon>Metazoa</taxon>
        <taxon>Chordata</taxon>
        <taxon>Craniata</taxon>
        <taxon>Vertebrata</taxon>
        <taxon>Euteleostomi</taxon>
        <taxon>Actinopterygii</taxon>
        <taxon>Neopterygii</taxon>
        <taxon>Teleostei</taxon>
        <taxon>Neoteleostei</taxon>
        <taxon>Acanthomorphata</taxon>
        <taxon>Carangaria</taxon>
        <taxon>Pleuronectiformes</taxon>
        <taxon>Pleuronectoidei</taxon>
        <taxon>Scophthalmidae</taxon>
        <taxon>Scophthalmus</taxon>
    </lineage>
</organism>
<sequence>MIHMTLPVIATRYLDKTNQWEIVGFQKRNEAFHKNIVCFCSFRKKDGSFAVWTNRKGSTWLTAYVAKVFTMANNLETLQKDVICGAVKFLILNAQHPDACSEKLDRYMLYHLIRKRMCVRYSEASMMAFCHIAMQESRTLCTATVNSLPGSIDKAVAYLGKQLPSLTNPYVVAMTSYALANEGNLDREILFKFVSPELSHWSVPKGHIYTLEATAYALLALVKAKNVKVTATGTGEATVTVNKKHVFARSSIICCTSTCVLFIPDETRYIFSLCEQCLSNGYLYYLMTVHSILKCPFFLLRHRWCRSTRLCLQRRRATVSSSTCPWSSSQVICRPLSLVVFLLSFAVILSACMCLFCFSILLRYKDRDRDATMWILDIGLLTGFTVNTNDLDLVRYIAKYEMNTLLSERGSLIIYLDKVSQTRPEEITFRIHQKLKVGILQPAAVSVYEYYDQTQCVKFYHPVRTAGQLLRLCRNKICTCAAGKQDGVSVKMHLKFLKELFSTLQGVCRSGHRQTIPHHGQVVSLFFVSTLFVCCVSYLVLFHSKHLTCVFHFSVHRYQYVLGERTWIEYWPTAAGCQTDQHRLTCLGLEEIVQQHLRFGCQL</sequence>
<dbReference type="SUPFAM" id="SSF48239">
    <property type="entry name" value="Terpenoid cyclases/Protein prenyltransferases"/>
    <property type="match status" value="1"/>
</dbReference>
<keyword evidence="1" id="KW-0472">Membrane</keyword>
<dbReference type="Ensembl" id="ENSSMAT00000044040.1">
    <property type="protein sequence ID" value="ENSSMAP00000038744.1"/>
    <property type="gene ID" value="ENSSMAG00000034985.1"/>
</dbReference>
<dbReference type="InterPro" id="IPR008930">
    <property type="entry name" value="Terpenoid_cyclase/PrenylTrfase"/>
</dbReference>
<keyword evidence="1" id="KW-1133">Transmembrane helix</keyword>
<dbReference type="AlphaFoldDB" id="A0A8D3BUN6"/>
<dbReference type="Pfam" id="PF07678">
    <property type="entry name" value="TED_complement"/>
    <property type="match status" value="1"/>
</dbReference>
<dbReference type="SUPFAM" id="SSF50242">
    <property type="entry name" value="TIMP-like"/>
    <property type="match status" value="1"/>
</dbReference>
<proteinExistence type="predicted"/>
<reference evidence="3" key="1">
    <citation type="submission" date="2023-05" db="EMBL/GenBank/DDBJ databases">
        <title>High-quality long-read genome of Scophthalmus maximus.</title>
        <authorList>
            <person name="Lien S."/>
            <person name="Martinez P."/>
        </authorList>
    </citation>
    <scope>NUCLEOTIDE SEQUENCE [LARGE SCALE GENOMIC DNA]</scope>
</reference>